<dbReference type="Pfam" id="PF00415">
    <property type="entry name" value="RCC1"/>
    <property type="match status" value="6"/>
</dbReference>
<dbReference type="FunFam" id="3.30.2410.10:FF:000006">
    <property type="entry name" value="probable E3 ubiquitin-protein ligase HERC1 isoform X2"/>
    <property type="match status" value="1"/>
</dbReference>
<dbReference type="InterPro" id="IPR015943">
    <property type="entry name" value="WD40/YVTN_repeat-like_dom_sf"/>
</dbReference>
<feature type="repeat" description="RCC1" evidence="12">
    <location>
        <begin position="4101"/>
        <end position="4152"/>
    </location>
</feature>
<evidence type="ECO:0000256" key="9">
    <source>
        <dbReference type="ARBA" id="ARBA00022786"/>
    </source>
</evidence>
<sequence>MIPALSTPNFKVKWLDHLNSIWAAENSANISSRDAVNSLYDRLIVNKEVTNTNACTAPLNQGPALPEYEGDTPTPGELEHHITALLAAQLELARAFSAESPFSVVLRQRLLVLQRIYYAVSTKYHDYAKTTSYVNHVSTETVQEVVESTVERTCTAPQALVEMGVKTGLSLLFALLRQSWQRCPSPGSADIPNLCNEVLTTAAEVVRNLPPLSLANESHVTPLGTQTLQEVTKFLRHAALPTSGADQQGQMLCSELLLELALQRGSLIHLLEWIDMALCASCNDFGGRMTAGVFAKAVYQMRATVGWEEAPGVPLQPDEKGLVMLYQAAICLIDELVNLASVYASQCPSSSDNHVELVSPGPDKCDVFVCGSNSSHQVAEESQEKILIPRLARAFTSVQQVEAGQYCSFIIHTNGTVSACGKGSYGRLGLGDSNNQPQPKTLNIPGIVKKVSSSKGSDGHSLALTCDGKVYSWGDGDYGKLGHGNCTTQKHPRLVGGTLTNKVVKFIHAGYRHSAAISEEGELYTWGEGDNGRLGHGDYNGRSMPTLVRDLTNIGQVACGSAHTLAVSEDGRIVWAFGSGDNGKLGHGDTTKISRPKVIEALQGLTIRKVAAGSQFSLALTSNGQVYTWGFGICLGLTVGETTCLVPQLVEELSSVRVIDVAIGDSHVLALTHDCEVYAWGNNSMGQCGQGHSTSPITRPRKVMGLDGISVNQVSAGTSHSVFWTALPADRALSNFRRQVVTWQRPFCVELQEGTFSLLRLFVVKYCNSFEDKCPQPFSTPEEHHKFVRLCLKLLSAHLSLALKGGLTSSILGNQAKPLRQLLFRMVDINTPPSVKSAVNETLNIGAPMLLPPLLERMELLHTLLPNVSKLSNGQKMLLGIILTSLEDHAHVSSLLGYSHTQEVKNRLSNDDDLHLAQVLMKTLLRNLSSHTEDCLNDLEKSLEKGQVEMAVAINPVCHLHDLLSSLQTHVLAFCAAQGQEVNLLSWSTKLLQNHLRLLLPLASDIFEHAARIAQKYPNSLNQLYDILIQSLAGSMLSKILHSLLLLPVSYFQPMMLFSMLNLLTPMDHLNLLLPTQSEEDHTSEADTPTPSDLAEHSWLWLVDMERTCGLLVGKSLGEMLIETPFSVNEQKTRHWLSDTLFSRGLDKYDTNLVALLENINFNSLTPSEESYRQVDGLMMQVSQEAAFCLQLAFASHGKSKKWSRKINFSKERSQPFHAHSKCKYKDIPVPLCKINQVDYKCDCAEQREFVLDEAMQEVLSDPEMIYLDLVEYAQSCDWDTCDAVSEVQIETLMAAVLVALLKHSGLLRAVLSKKITSSNVELQEIYQLVFQVRQKLLSCKSPELSRNDARYNSGEEDRKKGKNTGDSSADQLADDTDESEAGDHFEVSSPGNFDHMCASMLQRCLFLLVGVAGRDLNEPETEGSNRHTVGRSVLHYLCGEPVGRPAVLLGEELENGWSVDPFVLYTAMKNQYDRAELRLYAFNQILELLSHNTHDENKTGAQPLRPNTLLNCVHQQLLAGCFGFGILLSEEKISTQQPHYLDAVKATPRKLQSHIRTAVHCIYSLLISSLIARQQNGSSSDQLQVLTVFALSVRYQPADIVLVVSCGLLPVLVDLCSSGGHSLSPLDNSNRSAFLGVATMRLLHILAMSCGLYSSEVPMFEVGSIVQLMLSQLQRLLYQASSVPAVQPVLPSVRELRLAERSLGDFLVFVRRVTASHTIRRLLATQEWIDTLLSVTGQRGTLEGEEVMLPRVQALRPRLLALQLLSTVLPFMEPSCGGAQPCEQVIEDLFSQLSAIMWLIPQAVAEKQALQKQRQLQKKLYQLNSPGDFWLDGDMCEENLPVQDSGFDIDKCLCCTIENSQTLMHGSGGRGYGLGSSAITSGCYHWKFLIVKENKGNEGTCVGVARFPIKDYSHRTTTDMWLYRAYSGNLYHNGELPLNLPSFTQGDYITVVLDFDAKTMSFGKNGEEPQLAFEDIDAAELYPCVMFYSTNPGEKVKMTDMQVRGTPRDMLPGDPHCAPLSAVLAESYVLLLRKLINSPVWNKQVNSCLLKRICQTKDLLPPSEPNKQETKVPERKLCEEESEESKEEEIKVPPDEEEKKQSYPVSSLDLDRLCKEVWPALAVIGGVDRGLRVGGQCFHKPTGRKAVVLGTLKQGLSTIKVQWDDLEASISDCLLSTLEPTELLVFNSDKLSGVTAEMFVNMTRLSGLTGEFEFPVCGLTIPELEEVNPFKLGQQELKRRHSSFIPDSNLSADQDQTNRTVESLTNEMVNSIMGEVTRRGSVERLGSAEGENKAKEIAEETTKDNTVARAATHKLLECEVQCLQLAFLQLASLKSLATLLSCGKYAELLLVPSMAPFKKMDSEDEDKDKELDMDTPKEEDLERFKEGGEGVNEDGLLREALKHLMRCMVDKSVEACKLRSLASVGEMERVHMVLHSTCTRAKAEEGFHISETETKIRSLTNTRDSVASIQESHQDCSTSSVHHAPHNLVHHAPSLSRIVRRSSPLVPPTSLPLTVAMCSFSEFTSPQSTPSSNKPTPQSAPLLRASHRLRSPSPPPLPIAASLMEMGFSLKHVQKAINATGSTGDMSAHTINQLATWMIEHPCIDLEHPEDADDEEDAMGPFCGEHLCASPPLLSSWRRLLTSEAVGYSSDMEACFSTRRSSVSRRRVCSDIRTYLCDRQAQDRERQHVRGEAQPLYRPSSRDTAEVQETDSLMGVGATGAFPVGLESHVCALCGIFSHCLPAHYLSLHSGCGKLWGAGFCGTIINFNYFMCQDCQTKYSKSGESKIPGIVPSNHAQLLAPDLVAPSTVNDEEVDMLYLTGSNGLDGNMVDVMTLQTKGGSNPTVDIMMLGEPDPLGASSVPSITMETHNQGASKPTSKQKPLGEQASILASSQDRITALQRVTEAAHILVSRSVVMSALSLLSVSRAILTNQDVIPTTPLSNLLRNDFWGTPMNHGGSHGSYRPLCVLSFRLNYLLGGFRPWGYHLVNLLLHCLATSLVVRLASTLLPLESAAPRISVAATGLLFASHPIHVEAVAGVVGRADLAACVFYLSSFLCYVAHVAYRDGVSRQLRAEKQAYKGRYQRERGKYHYHCHYHHHDGTRSTSLVVTNETPRHVHGLRQRVVHAHEKRQRSARDKIKDYLIYFLNRFSGNNLEVKGETSRFSDRDVPRVTSVKQWTAMLGCVWFATCAVFSKETGVTVLGVCAAYDLLIHSRRWRGQRHGDIFNKVRERRHPPQWLTGLRRHFRNRMDVNLAILLIHGASCNLPAGLRAIGLSDTRKVVCLMSLTAGGRVELTPDFQLLGETGPPVQLASGFAQLASNLPPSTATCLGYLSQAMAALAQNDVEASNMVVHMCTKVLDTRLEINIYDCDKSPLSPPGDGRRPLQLSDALAACVMSYKLEPAHRQWATQQLVKCIAARVTVLPEPILNRLNLADLSGTLPACKIIELEGHENKVSLAAWNEGKGALATCGYDGTVRIWIRASSTQEHTLLFHKSDNVFGSELAGEFVSHLDWAPSGQLLAAAMDNIVNIWELTHADSSGSSIRVNHCYIEPQPAWITAIAWPRQGGEESVQHLLVGTITGMVIMLTIYAENIQREELVHCSQPYASVSHIEWFDEEKEFAVGFTDGSVRLGRKNPNFQHRTILAHMSNLSGLQWDYRGELLATCGDDSLCHIWHEEASNWLCVYTLVLPEEAVTIAWSPLIGKGSHPLLMCLGTVGGSIAVWTLPDAPGEEGGGTERGKPKEVLRLKGHGSYPLTSLAVHNSGLMVASGCYKGAIGIVNIWSLQDGVLLQTVTGSGGVHSLSWLGDSGLVICFGRSKNVHVAHYTYKKMKQDHLLAAARTSLMRQGVQGLQHAPWLCKLLQHLGTLLLEQYHYEKPLVVSGEQLMHSEFLRCLSTLALLLRLDRVLCYKPAAPNQQQNFDAVLDWQWLGMFSVGVHTAGALVNRTEFPPEFCSPTNEEEGQGVAANNSAWSLKADEQIIMWATQQPHDWQVGGKCQAYLWGSGRHGQLAEAGRSCLIPVLAESFSGAQQILCGQNCTFVIQSNGTVLACGEGSYGRLGQGNSDDLHSLSVISTLQGFVIIAMATSCGSDGHSLALAESGEVFSWGDGDYGKLGHGNSDRQRRPRQIEALQSEEVVQVACGFKHSAVVTADGKLFTFGNGDYGRLGLGSTANKKLPERVASLEGHSVGFVACGLNHTICISTDGNIVWAFGDGDYGKLGLGHTATKLLPQRVETLNNVGVKSACCGTQLTVFLTQDGRVLTCGQDRLLAQPESRPRGQNKPQQVMALSQHFVEDIAMGAEHVLCLTSTGDVLGWGLNSDGQLGLGHTSVVREPQLITTLTGKGAKQIATGRTHSTAWTSPPVPKRLPGVSSTMRVGLPLHIPSQYGHLQGFNILAIQARLKLLYKFSDTLYLSWRLLPLSPQCEWMTPILRVFTSSQLRPLLAPRVYTLPLVRSIGRTMVQGRNYGPQVTVRRLAMRGRRCKPIFVQVARQVIKMKPAELRLPSRAWKVKLVGEGADDAGGVFDDTVTEMCQELIVGTVPLLVRTPNAVNDTGYSRDRYLLNPNLSLPQHISWFKFLGVLFGVAVRTKKPLAVPLAPLVWKLLVGEPVSVDDLEDSDSLYIQSLRGISDIHLSGVTQDNFHEVIPLECFEGTSCSGRVVPIVPGGRSLPLTFNNRMLYVEQAIRFRLHEMDLQVAAVREGMSWIIPVPLLCLVTSQHLEQLVCGLPHISIQLLKRVVRYRELDESHTLVQWLWDTLEGFSNAERVLFMRFVSGRSRLPANLADLSQRFQVMKVDRAMDGLPTAQTCFFQLRLPPYSSQEVMAERLRYAINNCRSIDMDNYMLARNTDLGQASDDEY</sequence>
<evidence type="ECO:0000256" key="6">
    <source>
        <dbReference type="ARBA" id="ARBA00022553"/>
    </source>
</evidence>
<dbReference type="PROSITE" id="PS50012">
    <property type="entry name" value="RCC1_3"/>
    <property type="match status" value="10"/>
</dbReference>
<dbReference type="InterPro" id="IPR003877">
    <property type="entry name" value="SPRY_dom"/>
</dbReference>
<dbReference type="CDD" id="cd12881">
    <property type="entry name" value="SPRY_HERC1"/>
    <property type="match status" value="1"/>
</dbReference>
<dbReference type="InterPro" id="IPR058923">
    <property type="entry name" value="RCC1-like_dom"/>
</dbReference>
<dbReference type="EMBL" id="OC316892">
    <property type="protein sequence ID" value="CAD7394162.1"/>
    <property type="molecule type" value="Genomic_DNA"/>
</dbReference>
<dbReference type="Pfam" id="PF00622">
    <property type="entry name" value="SPRY"/>
    <property type="match status" value="1"/>
</dbReference>
<dbReference type="Pfam" id="PF00400">
    <property type="entry name" value="WD40"/>
    <property type="match status" value="3"/>
</dbReference>
<feature type="region of interest" description="Disordered" evidence="13">
    <location>
        <begin position="1348"/>
        <end position="1386"/>
    </location>
</feature>
<dbReference type="PROSITE" id="PS00626">
    <property type="entry name" value="RCC1_2"/>
    <property type="match status" value="2"/>
</dbReference>
<evidence type="ECO:0000256" key="2">
    <source>
        <dbReference type="ARBA" id="ARBA00004496"/>
    </source>
</evidence>
<dbReference type="Gene3D" id="3.90.1750.10">
    <property type="entry name" value="Hect, E3 ligase catalytic domains"/>
    <property type="match status" value="1"/>
</dbReference>
<gene>
    <name evidence="16" type="ORF">TCEB3V08_LOCUS2100</name>
</gene>
<dbReference type="PROSITE" id="PS50188">
    <property type="entry name" value="B302_SPRY"/>
    <property type="match status" value="1"/>
</dbReference>
<evidence type="ECO:0000256" key="4">
    <source>
        <dbReference type="ARBA" id="ARBA00012485"/>
    </source>
</evidence>
<evidence type="ECO:0000256" key="8">
    <source>
        <dbReference type="ARBA" id="ARBA00022737"/>
    </source>
</evidence>
<dbReference type="InterPro" id="IPR036322">
    <property type="entry name" value="WD40_repeat_dom_sf"/>
</dbReference>
<comment type="subcellular location">
    <subcellularLocation>
        <location evidence="2">Cytoplasm</location>
    </subcellularLocation>
</comment>
<feature type="repeat" description="WD" evidence="11">
    <location>
        <begin position="3644"/>
        <end position="3675"/>
    </location>
</feature>
<dbReference type="GO" id="GO:0009966">
    <property type="term" value="P:regulation of signal transduction"/>
    <property type="evidence" value="ECO:0007669"/>
    <property type="project" value="UniProtKB-ARBA"/>
</dbReference>
<comment type="pathway">
    <text evidence="3">Protein modification; protein ubiquitination.</text>
</comment>
<evidence type="ECO:0000256" key="13">
    <source>
        <dbReference type="SAM" id="MobiDB-lite"/>
    </source>
</evidence>
<dbReference type="PROSITE" id="PS50237">
    <property type="entry name" value="HECT"/>
    <property type="match status" value="1"/>
</dbReference>
<dbReference type="SMART" id="SM00320">
    <property type="entry name" value="WD40"/>
    <property type="match status" value="7"/>
</dbReference>
<feature type="compositionally biased region" description="Basic and acidic residues" evidence="13">
    <location>
        <begin position="2369"/>
        <end position="2384"/>
    </location>
</feature>
<feature type="region of interest" description="Disordered" evidence="13">
    <location>
        <begin position="2061"/>
        <end position="2104"/>
    </location>
</feature>
<feature type="repeat" description="RCC1" evidence="12">
    <location>
        <begin position="675"/>
        <end position="727"/>
    </location>
</feature>
<evidence type="ECO:0000256" key="3">
    <source>
        <dbReference type="ARBA" id="ARBA00004906"/>
    </source>
</evidence>
<dbReference type="Gene3D" id="3.30.2410.10">
    <property type="entry name" value="Hect, E3 ligase catalytic domain"/>
    <property type="match status" value="1"/>
</dbReference>
<feature type="compositionally biased region" description="Basic and acidic residues" evidence="13">
    <location>
        <begin position="2089"/>
        <end position="2102"/>
    </location>
</feature>
<dbReference type="FunFam" id="2.60.120.920:FF:000015">
    <property type="entry name" value="LOW QUALITY PROTEIN: probable E3 ubiquitin-protein ligase HERC1"/>
    <property type="match status" value="1"/>
</dbReference>
<feature type="active site" description="Glycyl thioester intermediate" evidence="10">
    <location>
        <position position="4807"/>
    </location>
</feature>
<dbReference type="InterPro" id="IPR051625">
    <property type="entry name" value="Signaling_Regulatory_Domain"/>
</dbReference>
<keyword evidence="11" id="KW-0853">WD repeat</keyword>
<evidence type="ECO:0000256" key="5">
    <source>
        <dbReference type="ARBA" id="ARBA00022490"/>
    </source>
</evidence>
<dbReference type="SUPFAM" id="SSF49899">
    <property type="entry name" value="Concanavalin A-like lectins/glucanases"/>
    <property type="match status" value="1"/>
</dbReference>
<evidence type="ECO:0000256" key="1">
    <source>
        <dbReference type="ARBA" id="ARBA00000885"/>
    </source>
</evidence>
<feature type="region of interest" description="Disordered" evidence="13">
    <location>
        <begin position="2360"/>
        <end position="2384"/>
    </location>
</feature>
<dbReference type="Gene3D" id="3.30.2160.10">
    <property type="entry name" value="Hect, E3 ligase catalytic domain"/>
    <property type="match status" value="1"/>
</dbReference>
<dbReference type="PROSITE" id="PS50082">
    <property type="entry name" value="WD_REPEATS_2"/>
    <property type="match status" value="2"/>
</dbReference>
<feature type="repeat" description="RCC1" evidence="12">
    <location>
        <begin position="521"/>
        <end position="570"/>
    </location>
</feature>
<evidence type="ECO:0000256" key="12">
    <source>
        <dbReference type="PROSITE-ProRule" id="PRU00235"/>
    </source>
</evidence>
<dbReference type="PROSITE" id="PS50294">
    <property type="entry name" value="WD_REPEATS_REGION"/>
    <property type="match status" value="1"/>
</dbReference>
<feature type="repeat" description="RCC1" evidence="12">
    <location>
        <begin position="4206"/>
        <end position="4257"/>
    </location>
</feature>
<dbReference type="Pfam" id="PF25390">
    <property type="entry name" value="WD40_RLD"/>
    <property type="match status" value="1"/>
</dbReference>
<dbReference type="SMART" id="SM00119">
    <property type="entry name" value="HECTc"/>
    <property type="match status" value="1"/>
</dbReference>
<feature type="domain" description="HECT" evidence="15">
    <location>
        <begin position="4497"/>
        <end position="4844"/>
    </location>
</feature>
<dbReference type="Gene3D" id="2.130.10.30">
    <property type="entry name" value="Regulator of chromosome condensation 1/beta-lactamase-inhibitor protein II"/>
    <property type="match status" value="2"/>
</dbReference>
<feature type="domain" description="B30.2/SPRY" evidence="14">
    <location>
        <begin position="1810"/>
        <end position="2004"/>
    </location>
</feature>
<dbReference type="EC" id="2.3.2.26" evidence="4"/>
<evidence type="ECO:0000256" key="7">
    <source>
        <dbReference type="ARBA" id="ARBA00022679"/>
    </source>
</evidence>
<keyword evidence="5" id="KW-0963">Cytoplasm</keyword>
<protein>
    <recommendedName>
        <fullName evidence="4">HECT-type E3 ubiquitin transferase</fullName>
        <ecNumber evidence="4">2.3.2.26</ecNumber>
    </recommendedName>
</protein>
<feature type="repeat" description="RCC1" evidence="12">
    <location>
        <begin position="624"/>
        <end position="674"/>
    </location>
</feature>
<dbReference type="SUPFAM" id="SSF50978">
    <property type="entry name" value="WD40 repeat-like"/>
    <property type="match status" value="1"/>
</dbReference>
<keyword evidence="7" id="KW-0808">Transferase</keyword>
<comment type="catalytic activity">
    <reaction evidence="1">
        <text>S-ubiquitinyl-[E2 ubiquitin-conjugating enzyme]-L-cysteine + [acceptor protein]-L-lysine = [E2 ubiquitin-conjugating enzyme]-L-cysteine + N(6)-ubiquitinyl-[acceptor protein]-L-lysine.</text>
        <dbReference type="EC" id="2.3.2.26"/>
    </reaction>
</comment>
<dbReference type="PRINTS" id="PR00633">
    <property type="entry name" value="RCCNDNSATION"/>
</dbReference>
<accession>A0A7R9CCJ2</accession>
<keyword evidence="9 10" id="KW-0833">Ubl conjugation pathway</keyword>
<feature type="repeat" description="RCC1" evidence="12">
    <location>
        <begin position="4310"/>
        <end position="4361"/>
    </location>
</feature>
<dbReference type="SUPFAM" id="SSF50985">
    <property type="entry name" value="RCC1/BLIP-II"/>
    <property type="match status" value="2"/>
</dbReference>
<evidence type="ECO:0000256" key="11">
    <source>
        <dbReference type="PROSITE-ProRule" id="PRU00221"/>
    </source>
</evidence>
<proteinExistence type="predicted"/>
<feature type="compositionally biased region" description="Basic and acidic residues" evidence="13">
    <location>
        <begin position="2067"/>
        <end position="2080"/>
    </location>
</feature>
<dbReference type="SMART" id="SM00449">
    <property type="entry name" value="SPRY"/>
    <property type="match status" value="1"/>
</dbReference>
<dbReference type="SUPFAM" id="SSF56204">
    <property type="entry name" value="Hect, E3 ligase catalytic domain"/>
    <property type="match status" value="1"/>
</dbReference>
<dbReference type="InterPro" id="IPR035983">
    <property type="entry name" value="Hect_E3_ubiquitin_ligase"/>
</dbReference>
<dbReference type="Gene3D" id="2.130.10.10">
    <property type="entry name" value="YVTN repeat-like/Quinoprotein amine dehydrogenase"/>
    <property type="match status" value="1"/>
</dbReference>
<dbReference type="CDD" id="cd14401">
    <property type="entry name" value="UBA_HERC1"/>
    <property type="match status" value="1"/>
</dbReference>
<dbReference type="InterPro" id="IPR000569">
    <property type="entry name" value="HECT_dom"/>
</dbReference>
<dbReference type="Gene3D" id="2.60.120.920">
    <property type="match status" value="1"/>
</dbReference>
<feature type="repeat" description="RCC1" evidence="12">
    <location>
        <begin position="415"/>
        <end position="467"/>
    </location>
</feature>
<dbReference type="InterPro" id="IPR000408">
    <property type="entry name" value="Reg_chr_condens"/>
</dbReference>
<reference evidence="16" key="1">
    <citation type="submission" date="2020-11" db="EMBL/GenBank/DDBJ databases">
        <authorList>
            <person name="Tran Van P."/>
        </authorList>
    </citation>
    <scope>NUCLEOTIDE SEQUENCE</scope>
</reference>
<evidence type="ECO:0000256" key="10">
    <source>
        <dbReference type="PROSITE-ProRule" id="PRU00104"/>
    </source>
</evidence>
<evidence type="ECO:0000259" key="15">
    <source>
        <dbReference type="PROSITE" id="PS50237"/>
    </source>
</evidence>
<feature type="repeat" description="RCC1" evidence="12">
    <location>
        <begin position="468"/>
        <end position="520"/>
    </location>
</feature>
<organism evidence="16">
    <name type="scientific">Timema cristinae</name>
    <name type="common">Walking stick</name>
    <dbReference type="NCBI Taxonomy" id="61476"/>
    <lineage>
        <taxon>Eukaryota</taxon>
        <taxon>Metazoa</taxon>
        <taxon>Ecdysozoa</taxon>
        <taxon>Arthropoda</taxon>
        <taxon>Hexapoda</taxon>
        <taxon>Insecta</taxon>
        <taxon>Pterygota</taxon>
        <taxon>Neoptera</taxon>
        <taxon>Polyneoptera</taxon>
        <taxon>Phasmatodea</taxon>
        <taxon>Timematodea</taxon>
        <taxon>Timematoidea</taxon>
        <taxon>Timematidae</taxon>
        <taxon>Timema</taxon>
    </lineage>
</organism>
<name>A0A7R9CCJ2_TIMCR</name>
<dbReference type="PANTHER" id="PTHR22872">
    <property type="entry name" value="BTK-BINDING PROTEIN-RELATED"/>
    <property type="match status" value="1"/>
</dbReference>
<evidence type="ECO:0000259" key="14">
    <source>
        <dbReference type="PROSITE" id="PS50188"/>
    </source>
</evidence>
<feature type="repeat" description="WD" evidence="11">
    <location>
        <begin position="3449"/>
        <end position="3480"/>
    </location>
</feature>
<keyword evidence="6" id="KW-0597">Phosphoprotein</keyword>
<feature type="repeat" description="RCC1" evidence="12">
    <location>
        <begin position="572"/>
        <end position="623"/>
    </location>
</feature>
<evidence type="ECO:0000313" key="16">
    <source>
        <dbReference type="EMBL" id="CAD7394162.1"/>
    </source>
</evidence>
<dbReference type="PANTHER" id="PTHR22872:SF6">
    <property type="entry name" value="E3 UBIQUITIN-PROTEIN LIGASE HERC1-RELATED"/>
    <property type="match status" value="1"/>
</dbReference>
<dbReference type="InterPro" id="IPR013320">
    <property type="entry name" value="ConA-like_dom_sf"/>
</dbReference>
<feature type="compositionally biased region" description="Basic and acidic residues" evidence="13">
    <location>
        <begin position="1348"/>
        <end position="1360"/>
    </location>
</feature>
<dbReference type="InterPro" id="IPR001680">
    <property type="entry name" value="WD40_rpt"/>
</dbReference>
<dbReference type="InterPro" id="IPR009091">
    <property type="entry name" value="RCC1/BLIP-II"/>
</dbReference>
<dbReference type="Pfam" id="PF00632">
    <property type="entry name" value="HECT"/>
    <property type="match status" value="1"/>
</dbReference>
<feature type="repeat" description="RCC1" evidence="12">
    <location>
        <begin position="4153"/>
        <end position="4204"/>
    </location>
</feature>
<dbReference type="CDD" id="cd00078">
    <property type="entry name" value="HECTc"/>
    <property type="match status" value="1"/>
</dbReference>
<dbReference type="GO" id="GO:0061630">
    <property type="term" value="F:ubiquitin protein ligase activity"/>
    <property type="evidence" value="ECO:0007669"/>
    <property type="project" value="UniProtKB-EC"/>
</dbReference>
<dbReference type="InterPro" id="IPR001870">
    <property type="entry name" value="B30.2/SPRY"/>
</dbReference>
<dbReference type="GO" id="GO:0005737">
    <property type="term" value="C:cytoplasm"/>
    <property type="evidence" value="ECO:0007669"/>
    <property type="project" value="UniProtKB-SubCell"/>
</dbReference>
<keyword evidence="8" id="KW-0677">Repeat</keyword>
<dbReference type="InterPro" id="IPR035768">
    <property type="entry name" value="SPRY_HERC1"/>
</dbReference>
<dbReference type="InterPro" id="IPR043136">
    <property type="entry name" value="B30.2/SPRY_sf"/>
</dbReference>